<feature type="region of interest" description="Disordered" evidence="1">
    <location>
        <begin position="187"/>
        <end position="252"/>
    </location>
</feature>
<evidence type="ECO:0000313" key="4">
    <source>
        <dbReference type="Proteomes" id="UP001430804"/>
    </source>
</evidence>
<sequence length="331" mass="35357">MPYHPVRPVSKTASWSRRFGIFAFTLAITAFLFHRAEILTEANAIAVILLAAVLSLIAVIWSMIGFGMLWLNGAKGGKAAFLGLLLAALVLAPVGYAASRLVLLPPIRDVTTDLAAPPAWLVEPLADRSWLPSPVLHPTEQRALQTQFYGRLSGRRYDGAIDRVLEAVTAMAEDRQWQLIETSGAKFLAPGQEPPPEDASAISADEGPADEGLSPDAAPEPEEARGGEALSPLAPGAAGAAGPGPLTDPVLEDGVPRISQPVVRLQFVWRSPLLGVTHDILIRLEEEAETTFVDMRAATRIGRHDLGLNARLIQDFLGQLDVALLGIAGSR</sequence>
<keyword evidence="4" id="KW-1185">Reference proteome</keyword>
<name>A0ABS6WM95_9HYPH</name>
<evidence type="ECO:0000256" key="1">
    <source>
        <dbReference type="SAM" id="MobiDB-lite"/>
    </source>
</evidence>
<keyword evidence="2" id="KW-0472">Membrane</keyword>
<proteinExistence type="predicted"/>
<dbReference type="RefSeq" id="WP_219200871.1">
    <property type="nucleotide sequence ID" value="NZ_JAHWQX010000002.1"/>
</dbReference>
<dbReference type="Pfam" id="PF07386">
    <property type="entry name" value="DUF1499"/>
    <property type="match status" value="1"/>
</dbReference>
<feature type="transmembrane region" description="Helical" evidence="2">
    <location>
        <begin position="77"/>
        <end position="98"/>
    </location>
</feature>
<dbReference type="Proteomes" id="UP001430804">
    <property type="component" value="Unassembled WGS sequence"/>
</dbReference>
<dbReference type="InterPro" id="IPR010865">
    <property type="entry name" value="DUF1499"/>
</dbReference>
<organism evidence="3 4">
    <name type="scientific">Pseudohoeflea coraliihabitans</name>
    <dbReference type="NCBI Taxonomy" id="2860393"/>
    <lineage>
        <taxon>Bacteria</taxon>
        <taxon>Pseudomonadati</taxon>
        <taxon>Pseudomonadota</taxon>
        <taxon>Alphaproteobacteria</taxon>
        <taxon>Hyphomicrobiales</taxon>
        <taxon>Rhizobiaceae</taxon>
        <taxon>Pseudohoeflea</taxon>
    </lineage>
</organism>
<comment type="caution">
    <text evidence="3">The sequence shown here is derived from an EMBL/GenBank/DDBJ whole genome shotgun (WGS) entry which is preliminary data.</text>
</comment>
<dbReference type="EMBL" id="JAHWQX010000002">
    <property type="protein sequence ID" value="MBW3096905.1"/>
    <property type="molecule type" value="Genomic_DNA"/>
</dbReference>
<keyword evidence="2" id="KW-1133">Transmembrane helix</keyword>
<accession>A0ABS6WM95</accession>
<keyword evidence="2" id="KW-0812">Transmembrane</keyword>
<protein>
    <submittedName>
        <fullName evidence="3">DUF1499 domain-containing protein</fullName>
    </submittedName>
</protein>
<evidence type="ECO:0000313" key="3">
    <source>
        <dbReference type="EMBL" id="MBW3096905.1"/>
    </source>
</evidence>
<feature type="transmembrane region" description="Helical" evidence="2">
    <location>
        <begin position="15"/>
        <end position="33"/>
    </location>
</feature>
<gene>
    <name evidence="3" type="ORF">KY465_06405</name>
</gene>
<feature type="transmembrane region" description="Helical" evidence="2">
    <location>
        <begin position="45"/>
        <end position="71"/>
    </location>
</feature>
<feature type="compositionally biased region" description="Low complexity" evidence="1">
    <location>
        <begin position="227"/>
        <end position="245"/>
    </location>
</feature>
<evidence type="ECO:0000256" key="2">
    <source>
        <dbReference type="SAM" id="Phobius"/>
    </source>
</evidence>
<reference evidence="3" key="1">
    <citation type="submission" date="2021-07" db="EMBL/GenBank/DDBJ databases">
        <title>Pseudohoeflea marina sp. nov. a polyhydroxyalcanoate-producing bacterium.</title>
        <authorList>
            <person name="Zheng W."/>
            <person name="Yu S."/>
            <person name="Huang Y."/>
        </authorList>
    </citation>
    <scope>NUCLEOTIDE SEQUENCE</scope>
    <source>
        <strain evidence="3">DP4N28-3</strain>
    </source>
</reference>